<evidence type="ECO:0000259" key="7">
    <source>
        <dbReference type="Pfam" id="PF07005"/>
    </source>
</evidence>
<evidence type="ECO:0000256" key="1">
    <source>
        <dbReference type="ARBA" id="ARBA00005715"/>
    </source>
</evidence>
<dbReference type="InterPro" id="IPR037051">
    <property type="entry name" value="4-carb_acid_sugar_kinase_N_sf"/>
</dbReference>
<dbReference type="Pfam" id="PF07005">
    <property type="entry name" value="SBD_N"/>
    <property type="match status" value="1"/>
</dbReference>
<comment type="similarity">
    <text evidence="1">Belongs to the four-carbon acid sugar kinase family.</text>
</comment>
<reference evidence="9" key="1">
    <citation type="submission" date="2018-08" db="EMBL/GenBank/DDBJ databases">
        <title>A genome reference for cultivated species of the human gut microbiota.</title>
        <authorList>
            <person name="Zou Y."/>
            <person name="Xue W."/>
            <person name="Luo G."/>
        </authorList>
    </citation>
    <scope>NUCLEOTIDE SEQUENCE [LARGE SCALE GENOMIC DNA]</scope>
    <source>
        <strain evidence="9">TF05-5AC</strain>
    </source>
</reference>
<dbReference type="GeneID" id="97988378"/>
<feature type="domain" description="Four-carbon acid sugar kinase nucleotide binding" evidence="8">
    <location>
        <begin position="318"/>
        <end position="482"/>
    </location>
</feature>
<evidence type="ECO:0000313" key="9">
    <source>
        <dbReference type="EMBL" id="RGE58459.1"/>
    </source>
</evidence>
<proteinExistence type="inferred from homology"/>
<dbReference type="Pfam" id="PF17042">
    <property type="entry name" value="NBD_C"/>
    <property type="match status" value="1"/>
</dbReference>
<comment type="caution">
    <text evidence="9">The sequence shown here is derived from an EMBL/GenBank/DDBJ whole genome shotgun (WGS) entry which is preliminary data.</text>
</comment>
<gene>
    <name evidence="9" type="ORF">DXC51_16250</name>
</gene>
<sequence length="490" mass="53757">MGQYHKLPISVLDTFPGADAEAVHGLFLEELRDFHRKIVVLDDDPTGVQTVHGVSVYTDWEQESLMEGIQEENNMFFILTNSRSFSAQKTEEEHRLIAERSAKAAAACHKELLFVSRGDSTLRGHYPLEPEVLKETLEEQNGKSVHGQILCPFFLEGGRFTIDSIHYVKEGDWLVPAGQTEFAADKTFGYKASHLGEYLEEKSGGRYRKEDGIYITLSLLREQKLAEITELLMQAENFRPVFVDAIAQSDVEAFAVCLLRAIKAGKEFIIRSAAAVPKVLGNVSDRPLLGRRELLGGVDAGMEKGEKCGETSNYGGIVLIGSHVKKTTQQLEALKDSGVPAEFLEFRVDACLQEGGLAGERDRIIAEAERVMGQGRTAVVYTSRELLAPEGMDREDMLKLSVEISDAVTGVIAGLHRKPRFLIAKGGITSSDVGTKALGVRRASVPGQAQPGIPVWKTGPESKFPGLSYIIFPGNVGDKDTLKKIVELLA</sequence>
<dbReference type="EMBL" id="QVLV01000011">
    <property type="protein sequence ID" value="RGE58459.1"/>
    <property type="molecule type" value="Genomic_DNA"/>
</dbReference>
<evidence type="ECO:0000256" key="3">
    <source>
        <dbReference type="ARBA" id="ARBA00022741"/>
    </source>
</evidence>
<dbReference type="Proteomes" id="UP000260812">
    <property type="component" value="Unassembled WGS sequence"/>
</dbReference>
<keyword evidence="6" id="KW-0119">Carbohydrate metabolism</keyword>
<dbReference type="Gene3D" id="3.40.980.20">
    <property type="entry name" value="Four-carbon acid sugar kinase, nucleotide binding domain"/>
    <property type="match status" value="1"/>
</dbReference>
<evidence type="ECO:0000256" key="4">
    <source>
        <dbReference type="ARBA" id="ARBA00022777"/>
    </source>
</evidence>
<evidence type="ECO:0000256" key="2">
    <source>
        <dbReference type="ARBA" id="ARBA00022679"/>
    </source>
</evidence>
<keyword evidence="5" id="KW-0067">ATP-binding</keyword>
<protein>
    <submittedName>
        <fullName evidence="9">Hydroxyacid dehydrogenase</fullName>
    </submittedName>
</protein>
<dbReference type="RefSeq" id="WP_117544924.1">
    <property type="nucleotide sequence ID" value="NZ_JBKUNB010000005.1"/>
</dbReference>
<evidence type="ECO:0000256" key="6">
    <source>
        <dbReference type="ARBA" id="ARBA00023277"/>
    </source>
</evidence>
<evidence type="ECO:0000256" key="5">
    <source>
        <dbReference type="ARBA" id="ARBA00022840"/>
    </source>
</evidence>
<dbReference type="GO" id="GO:0016301">
    <property type="term" value="F:kinase activity"/>
    <property type="evidence" value="ECO:0007669"/>
    <property type="project" value="UniProtKB-KW"/>
</dbReference>
<dbReference type="InterPro" id="IPR042213">
    <property type="entry name" value="NBD_C_sf"/>
</dbReference>
<dbReference type="SUPFAM" id="SSF142764">
    <property type="entry name" value="YgbK-like"/>
    <property type="match status" value="1"/>
</dbReference>
<evidence type="ECO:0000259" key="8">
    <source>
        <dbReference type="Pfam" id="PF17042"/>
    </source>
</evidence>
<keyword evidence="10" id="KW-1185">Reference proteome</keyword>
<keyword evidence="3" id="KW-0547">Nucleotide-binding</keyword>
<dbReference type="InterPro" id="IPR031475">
    <property type="entry name" value="NBD_C"/>
</dbReference>
<keyword evidence="4" id="KW-0418">Kinase</keyword>
<dbReference type="Gene3D" id="3.40.50.10840">
    <property type="entry name" value="Putative sugar-binding, N-terminal domain"/>
    <property type="match status" value="1"/>
</dbReference>
<dbReference type="AlphaFoldDB" id="A0A3E3I1M4"/>
<name>A0A3E3I1M4_9FIRM</name>
<dbReference type="GO" id="GO:0005524">
    <property type="term" value="F:ATP binding"/>
    <property type="evidence" value="ECO:0007669"/>
    <property type="project" value="UniProtKB-KW"/>
</dbReference>
<feature type="domain" description="Four-carbon acid sugar kinase N-terminal" evidence="7">
    <location>
        <begin position="38"/>
        <end position="277"/>
    </location>
</feature>
<organism evidence="9 10">
    <name type="scientific">Eisenbergiella massiliensis</name>
    <dbReference type="NCBI Taxonomy" id="1720294"/>
    <lineage>
        <taxon>Bacteria</taxon>
        <taxon>Bacillati</taxon>
        <taxon>Bacillota</taxon>
        <taxon>Clostridia</taxon>
        <taxon>Lachnospirales</taxon>
        <taxon>Lachnospiraceae</taxon>
        <taxon>Eisenbergiella</taxon>
    </lineage>
</organism>
<dbReference type="InterPro" id="IPR010737">
    <property type="entry name" value="4-carb_acid_sugar_kinase_N"/>
</dbReference>
<accession>A0A3E3I1M4</accession>
<evidence type="ECO:0000313" key="10">
    <source>
        <dbReference type="Proteomes" id="UP000260812"/>
    </source>
</evidence>
<keyword evidence="2" id="KW-0808">Transferase</keyword>